<gene>
    <name evidence="3" type="ORF">RFI_26134</name>
</gene>
<keyword evidence="2" id="KW-1133">Transmembrane helix</keyword>
<evidence type="ECO:0000313" key="4">
    <source>
        <dbReference type="Proteomes" id="UP000023152"/>
    </source>
</evidence>
<evidence type="ECO:0000256" key="2">
    <source>
        <dbReference type="SAM" id="Phobius"/>
    </source>
</evidence>
<evidence type="ECO:0000313" key="3">
    <source>
        <dbReference type="EMBL" id="ETO11241.1"/>
    </source>
</evidence>
<proteinExistence type="predicted"/>
<reference evidence="3 4" key="1">
    <citation type="journal article" date="2013" name="Curr. Biol.">
        <title>The Genome of the Foraminiferan Reticulomyxa filosa.</title>
        <authorList>
            <person name="Glockner G."/>
            <person name="Hulsmann N."/>
            <person name="Schleicher M."/>
            <person name="Noegel A.A."/>
            <person name="Eichinger L."/>
            <person name="Gallinger C."/>
            <person name="Pawlowski J."/>
            <person name="Sierra R."/>
            <person name="Euteneuer U."/>
            <person name="Pillet L."/>
            <person name="Moustafa A."/>
            <person name="Platzer M."/>
            <person name="Groth M."/>
            <person name="Szafranski K."/>
            <person name="Schliwa M."/>
        </authorList>
    </citation>
    <scope>NUCLEOTIDE SEQUENCE [LARGE SCALE GENOMIC DNA]</scope>
</reference>
<feature type="region of interest" description="Disordered" evidence="1">
    <location>
        <begin position="1"/>
        <end position="21"/>
    </location>
</feature>
<name>X6MC45_RETFI</name>
<feature type="compositionally biased region" description="Basic and acidic residues" evidence="1">
    <location>
        <begin position="1"/>
        <end position="12"/>
    </location>
</feature>
<feature type="region of interest" description="Disordered" evidence="1">
    <location>
        <begin position="37"/>
        <end position="97"/>
    </location>
</feature>
<dbReference type="AlphaFoldDB" id="X6MC45"/>
<feature type="transmembrane region" description="Helical" evidence="2">
    <location>
        <begin position="101"/>
        <end position="125"/>
    </location>
</feature>
<evidence type="ECO:0000256" key="1">
    <source>
        <dbReference type="SAM" id="MobiDB-lite"/>
    </source>
</evidence>
<feature type="compositionally biased region" description="Acidic residues" evidence="1">
    <location>
        <begin position="48"/>
        <end position="58"/>
    </location>
</feature>
<keyword evidence="2" id="KW-0472">Membrane</keyword>
<feature type="compositionally biased region" description="Basic and acidic residues" evidence="1">
    <location>
        <begin position="69"/>
        <end position="85"/>
    </location>
</feature>
<protein>
    <submittedName>
        <fullName evidence="3">Uncharacterized protein</fullName>
    </submittedName>
</protein>
<accession>X6MC45</accession>
<keyword evidence="4" id="KW-1185">Reference proteome</keyword>
<comment type="caution">
    <text evidence="3">The sequence shown here is derived from an EMBL/GenBank/DDBJ whole genome shotgun (WGS) entry which is preliminary data.</text>
</comment>
<sequence length="147" mass="16587">MSENFSSERKSINNESTGTKWKEMLREKMEKVDIGRSKKGFKHLNNGDEFDEDIESGDESLGTDNEAANDEKSHVEVKDTKKAIDEVTPIDEENKKPEPTLGIVIGIVCVMFSSFFAASVIFPFAPFMAHSFYPNKTDEELGYFVGY</sequence>
<organism evidence="3 4">
    <name type="scientific">Reticulomyxa filosa</name>
    <dbReference type="NCBI Taxonomy" id="46433"/>
    <lineage>
        <taxon>Eukaryota</taxon>
        <taxon>Sar</taxon>
        <taxon>Rhizaria</taxon>
        <taxon>Retaria</taxon>
        <taxon>Foraminifera</taxon>
        <taxon>Monothalamids</taxon>
        <taxon>Reticulomyxidae</taxon>
        <taxon>Reticulomyxa</taxon>
    </lineage>
</organism>
<dbReference type="Proteomes" id="UP000023152">
    <property type="component" value="Unassembled WGS sequence"/>
</dbReference>
<dbReference type="EMBL" id="ASPP01022618">
    <property type="protein sequence ID" value="ETO11241.1"/>
    <property type="molecule type" value="Genomic_DNA"/>
</dbReference>
<keyword evidence="2" id="KW-0812">Transmembrane</keyword>